<protein>
    <submittedName>
        <fullName evidence="4">Uncharacterized protein</fullName>
    </submittedName>
</protein>
<dbReference type="Proteomes" id="UP000252519">
    <property type="component" value="Unassembled WGS sequence"/>
</dbReference>
<feature type="signal peptide" evidence="3">
    <location>
        <begin position="1"/>
        <end position="18"/>
    </location>
</feature>
<evidence type="ECO:0000313" key="5">
    <source>
        <dbReference type="Proteomes" id="UP000252519"/>
    </source>
</evidence>
<dbReference type="STRING" id="29170.A0A368GSF1"/>
<reference evidence="4 5" key="1">
    <citation type="submission" date="2014-10" db="EMBL/GenBank/DDBJ databases">
        <title>Draft genome of the hookworm Ancylostoma caninum.</title>
        <authorList>
            <person name="Mitreva M."/>
        </authorList>
    </citation>
    <scope>NUCLEOTIDE SEQUENCE [LARGE SCALE GENOMIC DNA]</scope>
    <source>
        <strain evidence="4 5">Baltimore</strain>
    </source>
</reference>
<dbReference type="OrthoDB" id="10450978at2759"/>
<keyword evidence="2" id="KW-0812">Transmembrane</keyword>
<keyword evidence="5" id="KW-1185">Reference proteome</keyword>
<gene>
    <name evidence="4" type="ORF">ANCCAN_06594</name>
</gene>
<evidence type="ECO:0000313" key="4">
    <source>
        <dbReference type="EMBL" id="RCN47306.1"/>
    </source>
</evidence>
<keyword evidence="2" id="KW-0472">Membrane</keyword>
<keyword evidence="3" id="KW-0732">Signal</keyword>
<proteinExistence type="predicted"/>
<name>A0A368GSF1_ANCCA</name>
<comment type="caution">
    <text evidence="4">The sequence shown here is derived from an EMBL/GenBank/DDBJ whole genome shotgun (WGS) entry which is preliminary data.</text>
</comment>
<evidence type="ECO:0000256" key="2">
    <source>
        <dbReference type="SAM" id="Phobius"/>
    </source>
</evidence>
<evidence type="ECO:0000256" key="1">
    <source>
        <dbReference type="SAM" id="MobiDB-lite"/>
    </source>
</evidence>
<organism evidence="4 5">
    <name type="scientific">Ancylostoma caninum</name>
    <name type="common">Dog hookworm</name>
    <dbReference type="NCBI Taxonomy" id="29170"/>
    <lineage>
        <taxon>Eukaryota</taxon>
        <taxon>Metazoa</taxon>
        <taxon>Ecdysozoa</taxon>
        <taxon>Nematoda</taxon>
        <taxon>Chromadorea</taxon>
        <taxon>Rhabditida</taxon>
        <taxon>Rhabditina</taxon>
        <taxon>Rhabditomorpha</taxon>
        <taxon>Strongyloidea</taxon>
        <taxon>Ancylostomatidae</taxon>
        <taxon>Ancylostomatinae</taxon>
        <taxon>Ancylostoma</taxon>
    </lineage>
</organism>
<accession>A0A368GSF1</accession>
<feature type="transmembrane region" description="Helical" evidence="2">
    <location>
        <begin position="173"/>
        <end position="195"/>
    </location>
</feature>
<evidence type="ECO:0000256" key="3">
    <source>
        <dbReference type="SAM" id="SignalP"/>
    </source>
</evidence>
<keyword evidence="2" id="KW-1133">Transmembrane helix</keyword>
<sequence>MLNKWLFLVTSIIAVTQTKKWKIADRLRIGEVEDGVKIQAVVIFHVPHRSSYSCSEVVKIEAGVVHNPPSDKSDFCSFTGKLFMCRRRKFLLNDEEWLTKTLDEYRKKKMKWEERKLVRCIWSMLLILEIPPIPGSASETLKKSTAVVDLVLKPQQRYHESHKDRNKTDISTLVLFIILVPLVAIQIVLIFFLILTIRCYKRACRPATPRSAASGTKVRKKAKKSAGEGSKNKRK</sequence>
<feature type="chain" id="PRO_5016620153" evidence="3">
    <location>
        <begin position="19"/>
        <end position="235"/>
    </location>
</feature>
<feature type="region of interest" description="Disordered" evidence="1">
    <location>
        <begin position="208"/>
        <end position="235"/>
    </location>
</feature>
<dbReference type="AlphaFoldDB" id="A0A368GSF1"/>
<dbReference type="EMBL" id="JOJR01000064">
    <property type="protein sequence ID" value="RCN47306.1"/>
    <property type="molecule type" value="Genomic_DNA"/>
</dbReference>